<keyword evidence="3" id="KW-1185">Reference proteome</keyword>
<dbReference type="AlphaFoldDB" id="A0AAV5VCE3"/>
<dbReference type="Proteomes" id="UP001432322">
    <property type="component" value="Unassembled WGS sequence"/>
</dbReference>
<dbReference type="EMBL" id="BTSY01000002">
    <property type="protein sequence ID" value="GMT16938.1"/>
    <property type="molecule type" value="Genomic_DNA"/>
</dbReference>
<feature type="region of interest" description="Disordered" evidence="1">
    <location>
        <begin position="13"/>
        <end position="70"/>
    </location>
</feature>
<evidence type="ECO:0000313" key="2">
    <source>
        <dbReference type="EMBL" id="GMT16938.1"/>
    </source>
</evidence>
<gene>
    <name evidence="2" type="ORF">PFISCL1PPCAC_8235</name>
</gene>
<protein>
    <submittedName>
        <fullName evidence="2">Uncharacterized protein</fullName>
    </submittedName>
</protein>
<sequence length="104" mass="11464">MRHIGYVTDILASESLGDGHEHSERTARLSRRFAHRSDEGLPSVTSTESGEPSQQNASGTSDHASHHEAHLDLLEAGLTASLLLTNGVRSNRHFKEYSKESLMR</sequence>
<evidence type="ECO:0000256" key="1">
    <source>
        <dbReference type="SAM" id="MobiDB-lite"/>
    </source>
</evidence>
<accession>A0AAV5VCE3</accession>
<feature type="compositionally biased region" description="Basic and acidic residues" evidence="1">
    <location>
        <begin position="17"/>
        <end position="27"/>
    </location>
</feature>
<name>A0AAV5VCE3_9BILA</name>
<evidence type="ECO:0000313" key="3">
    <source>
        <dbReference type="Proteomes" id="UP001432322"/>
    </source>
</evidence>
<feature type="compositionally biased region" description="Polar residues" evidence="1">
    <location>
        <begin position="43"/>
        <end position="62"/>
    </location>
</feature>
<reference evidence="2" key="1">
    <citation type="submission" date="2023-10" db="EMBL/GenBank/DDBJ databases">
        <title>Genome assembly of Pristionchus species.</title>
        <authorList>
            <person name="Yoshida K."/>
            <person name="Sommer R.J."/>
        </authorList>
    </citation>
    <scope>NUCLEOTIDE SEQUENCE</scope>
    <source>
        <strain evidence="2">RS5133</strain>
    </source>
</reference>
<proteinExistence type="predicted"/>
<organism evidence="2 3">
    <name type="scientific">Pristionchus fissidentatus</name>
    <dbReference type="NCBI Taxonomy" id="1538716"/>
    <lineage>
        <taxon>Eukaryota</taxon>
        <taxon>Metazoa</taxon>
        <taxon>Ecdysozoa</taxon>
        <taxon>Nematoda</taxon>
        <taxon>Chromadorea</taxon>
        <taxon>Rhabditida</taxon>
        <taxon>Rhabditina</taxon>
        <taxon>Diplogasteromorpha</taxon>
        <taxon>Diplogasteroidea</taxon>
        <taxon>Neodiplogasteridae</taxon>
        <taxon>Pristionchus</taxon>
    </lineage>
</organism>
<comment type="caution">
    <text evidence="2">The sequence shown here is derived from an EMBL/GenBank/DDBJ whole genome shotgun (WGS) entry which is preliminary data.</text>
</comment>